<feature type="domain" description="TASOR pseudo-PARP" evidence="2">
    <location>
        <begin position="178"/>
        <end position="333"/>
    </location>
</feature>
<protein>
    <submittedName>
        <fullName evidence="3">Protein TASOR</fullName>
    </submittedName>
</protein>
<sequence>MADAAAMSGGEKAPEPSQRVEDSCGLFGVENGAAAAEADDGKQNGARSGRSRSDESPLLNTVVVEGRDSPRSGHRKTGVSGAFEQTQAQPLSEGLGASFLRAPEDLPLKKNFQIPRKSREKKALFQPITNESREFEDIVNVLHSSYLDILSKDRFTYKKASLVHSELLEKDFIEKRKELKQDGRSEKELAEAYAFLKVDRLLVQNICENGLLVGHSKITVLGNPSMGVYLSKYADLLQTNPLEASATGDIIIFKVIKGKMKTIYDKYDNQTVNVMDSAVKNALDPTPKHECHVSKTANKITSSRNYRAYERTQYYFYEYHFHEVRKRPRHVCPYAIVSFLYKDEKMQKFLPQVRSKTSSMDKSTDKASYTLWKGQLLNKGKLVCHAALISEKRPTLPCKLPEKLDVEMVISFENLAHKLSSRVLAKETYLGEREVFKNGMYCSLFEIVEKTRSGSNLEGLLQKLETDNLVILKPLVDGGYLLLLSPYQMASPYDNRTGRPRVLKALFLFQKPRNLVTTVHKNDQKNENTL</sequence>
<keyword evidence="4" id="KW-1185">Reference proteome</keyword>
<feature type="non-terminal residue" evidence="3">
    <location>
        <position position="530"/>
    </location>
</feature>
<dbReference type="GO" id="GO:0097355">
    <property type="term" value="P:protein localization to heterochromatin"/>
    <property type="evidence" value="ECO:0007669"/>
    <property type="project" value="TreeGrafter"/>
</dbReference>
<feature type="region of interest" description="Disordered" evidence="1">
    <location>
        <begin position="1"/>
        <end position="88"/>
    </location>
</feature>
<dbReference type="SUPFAM" id="SSF56399">
    <property type="entry name" value="ADP-ribosylation"/>
    <property type="match status" value="1"/>
</dbReference>
<reference evidence="3 4" key="1">
    <citation type="journal article" date="2024" name="Proc. Natl. Acad. Sci. U.S.A.">
        <title>The genetic regulatory architecture and epigenomic basis for age-related changes in rattlesnake venom.</title>
        <authorList>
            <person name="Hogan M.P."/>
            <person name="Holding M.L."/>
            <person name="Nystrom G.S."/>
            <person name="Colston T.J."/>
            <person name="Bartlett D.A."/>
            <person name="Mason A.J."/>
            <person name="Ellsworth S.A."/>
            <person name="Rautsaw R.M."/>
            <person name="Lawrence K.C."/>
            <person name="Strickland J.L."/>
            <person name="He B."/>
            <person name="Fraser P."/>
            <person name="Margres M.J."/>
            <person name="Gilbert D.M."/>
            <person name="Gibbs H.L."/>
            <person name="Parkinson C.L."/>
            <person name="Rokyta D.R."/>
        </authorList>
    </citation>
    <scope>NUCLEOTIDE SEQUENCE [LARGE SCALE GENOMIC DNA]</scope>
    <source>
        <strain evidence="3">DRR0105</strain>
    </source>
</reference>
<dbReference type="GO" id="GO:0000792">
    <property type="term" value="C:heterochromatin"/>
    <property type="evidence" value="ECO:0007669"/>
    <property type="project" value="TreeGrafter"/>
</dbReference>
<dbReference type="GO" id="GO:0045814">
    <property type="term" value="P:negative regulation of gene expression, epigenetic"/>
    <property type="evidence" value="ECO:0007669"/>
    <property type="project" value="InterPro"/>
</dbReference>
<dbReference type="InterPro" id="IPR022188">
    <property type="entry name" value="TASOR_DUF3715"/>
</dbReference>
<dbReference type="PANTHER" id="PTHR16207:SF1">
    <property type="entry name" value="PROTEIN TASOR"/>
    <property type="match status" value="1"/>
</dbReference>
<evidence type="ECO:0000259" key="2">
    <source>
        <dbReference type="Pfam" id="PF12509"/>
    </source>
</evidence>
<evidence type="ECO:0000256" key="1">
    <source>
        <dbReference type="SAM" id="MobiDB-lite"/>
    </source>
</evidence>
<proteinExistence type="predicted"/>
<dbReference type="EMBL" id="JAOTOJ010000002">
    <property type="protein sequence ID" value="KAK9406186.1"/>
    <property type="molecule type" value="Genomic_DNA"/>
</dbReference>
<evidence type="ECO:0000313" key="3">
    <source>
        <dbReference type="EMBL" id="KAK9406186.1"/>
    </source>
</evidence>
<dbReference type="GO" id="GO:0003682">
    <property type="term" value="F:chromatin binding"/>
    <property type="evidence" value="ECO:0007669"/>
    <property type="project" value="TreeGrafter"/>
</dbReference>
<feature type="compositionally biased region" description="Basic and acidic residues" evidence="1">
    <location>
        <begin position="12"/>
        <end position="22"/>
    </location>
</feature>
<name>A0AAW1BUV0_CROAD</name>
<dbReference type="AlphaFoldDB" id="A0AAW1BUV0"/>
<accession>A0AAW1BUV0</accession>
<dbReference type="PANTHER" id="PTHR16207">
    <property type="entry name" value="SET DOMAIN-CONTAINING PROTEIN"/>
    <property type="match status" value="1"/>
</dbReference>
<evidence type="ECO:0000313" key="4">
    <source>
        <dbReference type="Proteomes" id="UP001474421"/>
    </source>
</evidence>
<dbReference type="Pfam" id="PF12509">
    <property type="entry name" value="DUF3715"/>
    <property type="match status" value="1"/>
</dbReference>
<organism evidence="3 4">
    <name type="scientific">Crotalus adamanteus</name>
    <name type="common">Eastern diamondback rattlesnake</name>
    <dbReference type="NCBI Taxonomy" id="8729"/>
    <lineage>
        <taxon>Eukaryota</taxon>
        <taxon>Metazoa</taxon>
        <taxon>Chordata</taxon>
        <taxon>Craniata</taxon>
        <taxon>Vertebrata</taxon>
        <taxon>Euteleostomi</taxon>
        <taxon>Lepidosauria</taxon>
        <taxon>Squamata</taxon>
        <taxon>Bifurcata</taxon>
        <taxon>Unidentata</taxon>
        <taxon>Episquamata</taxon>
        <taxon>Toxicofera</taxon>
        <taxon>Serpentes</taxon>
        <taxon>Colubroidea</taxon>
        <taxon>Viperidae</taxon>
        <taxon>Crotalinae</taxon>
        <taxon>Crotalus</taxon>
    </lineage>
</organism>
<comment type="caution">
    <text evidence="3">The sequence shown here is derived from an EMBL/GenBank/DDBJ whole genome shotgun (WGS) entry which is preliminary data.</text>
</comment>
<dbReference type="Proteomes" id="UP001474421">
    <property type="component" value="Unassembled WGS sequence"/>
</dbReference>
<dbReference type="InterPro" id="IPR046432">
    <property type="entry name" value="TASOR"/>
</dbReference>
<dbReference type="GO" id="GO:0005654">
    <property type="term" value="C:nucleoplasm"/>
    <property type="evidence" value="ECO:0007669"/>
    <property type="project" value="TreeGrafter"/>
</dbReference>
<gene>
    <name evidence="3" type="ORF">NXF25_004960</name>
</gene>